<reference evidence="1" key="2">
    <citation type="journal article" date="2022" name="New Phytol.">
        <title>Evolutionary transition to the ectomycorrhizal habit in the genomes of a hyperdiverse lineage of mushroom-forming fungi.</title>
        <authorList>
            <person name="Looney B."/>
            <person name="Miyauchi S."/>
            <person name="Morin E."/>
            <person name="Drula E."/>
            <person name="Courty P.E."/>
            <person name="Kohler A."/>
            <person name="Kuo A."/>
            <person name="LaButti K."/>
            <person name="Pangilinan J."/>
            <person name="Lipzen A."/>
            <person name="Riley R."/>
            <person name="Andreopoulos W."/>
            <person name="He G."/>
            <person name="Johnson J."/>
            <person name="Nolan M."/>
            <person name="Tritt A."/>
            <person name="Barry K.W."/>
            <person name="Grigoriev I.V."/>
            <person name="Nagy L.G."/>
            <person name="Hibbett D."/>
            <person name="Henrissat B."/>
            <person name="Matheny P.B."/>
            <person name="Labbe J."/>
            <person name="Martin F.M."/>
        </authorList>
    </citation>
    <scope>NUCLEOTIDE SEQUENCE</scope>
    <source>
        <strain evidence="1">FP105234-sp</strain>
    </source>
</reference>
<sequence length="1212" mass="132403">MMVETKSRRELSRASVAADSRALHQQRADLHSALNDTLPISLLPNEILAHILLEVAYAMGHTVDLPPKCWAPILFVCRRWRACALAIPALWAHIAIQAPEWFADFTRTDLARAGNHPLTCAIVRLDMSGLVPTRAFLRDHGPRVRTLRLSGTSAAVEGLFAGAQGSDLPILEHLLLHLGDTLLCSFPEQLLRAGAAPRLSTVDLHGVQIRSWGLFANLTELHVVTPNTSLKPGVSLAELLGSLAQSSGLRTLTLSDVLSQDDDTLASLLQHRPPFPTVELPALEDLNISESCPGIGALLCALAIPPTVILFLHPLSVRTGSEVKHFTHPLRRVVRQEGRSPMRALRAWEYNSNDTALTLRNTYGPSEHRSEQHGQVSVVIDHRVLRQRAVRTAVSRVLGALPFEGVVDVDCTGIPGARFSRATWRAIFSRLPRAACLYSCADNSMLNMVGGLVDVLVSGPQASKSTVKQRNRVLQHAGIASPCLPLLHVVCSNSYSFHHFEERLAALLTLYRDTDAPHEGKPKGKVWGELELEPVEGMPVDRPYDMTLLGSLVEIWKIGATDDPSSSGRRTNRPMELLAAILAKAAGVTARLWRCQGRRRKGRAHKPSDREQARTSVGAQIRTLHQQLADLNSALNDTLPISLLPNELLVRILLEVAYTTRSTIHTHYTTRPWTPILYVCRRWTSCALALPALWAHITVLSPDWLTSPRARTHLTRAGNYPLTCYMGLVNASNVAHARAFLSDYGRRVRTICLGGTSKAVEGSFAGTQDLPIMEHLCLGNDLYVQPCMFPEQLLHAGVAPRLSTVHLQGVWIRSWGLFANLTELHVITPNTSLDSGVSLAELLGSIAQSPGLRALTLNSVFAQDADALATLLQYRPRSPTIELPALEDLDISESCPGIGALLRALAIPPTVTLFLCPLYVPTGGELKHFTHPLRRVVRQEGRSPLRALSATWNNGLYSTVLTLRNKDGAHEHQSKQPGQVSVVIDYLGLRQRVVRTVVSRVLDALPLEGVVDVDCAGMPRTLCSRATWRAIFSRLPRAARLHGGADEAMLNMVGGLLDVLRSGPQASKFTLKRRNRVLQESSPSSVCLSVICSREAEDYADPYRISARLEELLALYRDTHAPHAAKHAGQMWDELELVGTGVPFRTPLLGPLAKRLLIGATVWTPASTPSYEGQTVMGLAEGEEIGMLATDASAAAPNTATVPELPMQEAGS</sequence>
<dbReference type="EMBL" id="MU276005">
    <property type="protein sequence ID" value="KAI0043747.1"/>
    <property type="molecule type" value="Genomic_DNA"/>
</dbReference>
<accession>A0ACB8RIY4</accession>
<protein>
    <submittedName>
        <fullName evidence="1">Uncharacterized protein</fullName>
    </submittedName>
</protein>
<evidence type="ECO:0000313" key="2">
    <source>
        <dbReference type="Proteomes" id="UP000814033"/>
    </source>
</evidence>
<organism evidence="1 2">
    <name type="scientific">Auriscalpium vulgare</name>
    <dbReference type="NCBI Taxonomy" id="40419"/>
    <lineage>
        <taxon>Eukaryota</taxon>
        <taxon>Fungi</taxon>
        <taxon>Dikarya</taxon>
        <taxon>Basidiomycota</taxon>
        <taxon>Agaricomycotina</taxon>
        <taxon>Agaricomycetes</taxon>
        <taxon>Russulales</taxon>
        <taxon>Auriscalpiaceae</taxon>
        <taxon>Auriscalpium</taxon>
    </lineage>
</organism>
<name>A0ACB8RIY4_9AGAM</name>
<evidence type="ECO:0000313" key="1">
    <source>
        <dbReference type="EMBL" id="KAI0043747.1"/>
    </source>
</evidence>
<comment type="caution">
    <text evidence="1">The sequence shown here is derived from an EMBL/GenBank/DDBJ whole genome shotgun (WGS) entry which is preliminary data.</text>
</comment>
<proteinExistence type="predicted"/>
<gene>
    <name evidence="1" type="ORF">FA95DRAFT_345182</name>
</gene>
<keyword evidence="2" id="KW-1185">Reference proteome</keyword>
<reference evidence="1" key="1">
    <citation type="submission" date="2021-02" db="EMBL/GenBank/DDBJ databases">
        <authorList>
            <consortium name="DOE Joint Genome Institute"/>
            <person name="Ahrendt S."/>
            <person name="Looney B.P."/>
            <person name="Miyauchi S."/>
            <person name="Morin E."/>
            <person name="Drula E."/>
            <person name="Courty P.E."/>
            <person name="Chicoki N."/>
            <person name="Fauchery L."/>
            <person name="Kohler A."/>
            <person name="Kuo A."/>
            <person name="Labutti K."/>
            <person name="Pangilinan J."/>
            <person name="Lipzen A."/>
            <person name="Riley R."/>
            <person name="Andreopoulos W."/>
            <person name="He G."/>
            <person name="Johnson J."/>
            <person name="Barry K.W."/>
            <person name="Grigoriev I.V."/>
            <person name="Nagy L."/>
            <person name="Hibbett D."/>
            <person name="Henrissat B."/>
            <person name="Matheny P.B."/>
            <person name="Labbe J."/>
            <person name="Martin F."/>
        </authorList>
    </citation>
    <scope>NUCLEOTIDE SEQUENCE</scope>
    <source>
        <strain evidence="1">FP105234-sp</strain>
    </source>
</reference>
<dbReference type="Proteomes" id="UP000814033">
    <property type="component" value="Unassembled WGS sequence"/>
</dbReference>